<dbReference type="HOGENOM" id="CLU_498675_0_0_0"/>
<dbReference type="eggNOG" id="COG4219">
    <property type="taxonomic scope" value="Bacteria"/>
</dbReference>
<protein>
    <recommendedName>
        <fullName evidence="3">TIGR03435 family protein</fullName>
    </recommendedName>
</protein>
<dbReference type="KEGG" id="sus:Acid_2741"/>
<dbReference type="EMBL" id="CP000473">
    <property type="protein sequence ID" value="ABJ83729.1"/>
    <property type="molecule type" value="Genomic_DNA"/>
</dbReference>
<evidence type="ECO:0000313" key="2">
    <source>
        <dbReference type="EMBL" id="ABJ83729.1"/>
    </source>
</evidence>
<dbReference type="OrthoDB" id="102180at2"/>
<organism evidence="2">
    <name type="scientific">Solibacter usitatus (strain Ellin6076)</name>
    <dbReference type="NCBI Taxonomy" id="234267"/>
    <lineage>
        <taxon>Bacteria</taxon>
        <taxon>Pseudomonadati</taxon>
        <taxon>Acidobacteriota</taxon>
        <taxon>Terriglobia</taxon>
        <taxon>Bryobacterales</taxon>
        <taxon>Solibacteraceae</taxon>
        <taxon>Candidatus Solibacter</taxon>
    </lineage>
</organism>
<dbReference type="STRING" id="234267.Acid_2741"/>
<dbReference type="InterPro" id="IPR017801">
    <property type="entry name" value="DUF3738"/>
</dbReference>
<reference evidence="2" key="1">
    <citation type="submission" date="2006-10" db="EMBL/GenBank/DDBJ databases">
        <title>Complete sequence of Solibacter usitatus Ellin6076.</title>
        <authorList>
            <consortium name="US DOE Joint Genome Institute"/>
            <person name="Copeland A."/>
            <person name="Lucas S."/>
            <person name="Lapidus A."/>
            <person name="Barry K."/>
            <person name="Detter J.C."/>
            <person name="Glavina del Rio T."/>
            <person name="Hammon N."/>
            <person name="Israni S."/>
            <person name="Dalin E."/>
            <person name="Tice H."/>
            <person name="Pitluck S."/>
            <person name="Thompson L.S."/>
            <person name="Brettin T."/>
            <person name="Bruce D."/>
            <person name="Han C."/>
            <person name="Tapia R."/>
            <person name="Gilna P."/>
            <person name="Schmutz J."/>
            <person name="Larimer F."/>
            <person name="Land M."/>
            <person name="Hauser L."/>
            <person name="Kyrpides N."/>
            <person name="Mikhailova N."/>
            <person name="Janssen P.H."/>
            <person name="Kuske C.R."/>
            <person name="Richardson P."/>
        </authorList>
    </citation>
    <scope>NUCLEOTIDE SEQUENCE</scope>
    <source>
        <strain evidence="2">Ellin6076</strain>
    </source>
</reference>
<dbReference type="InParanoid" id="Q023W1"/>
<gene>
    <name evidence="2" type="ordered locus">Acid_2741</name>
</gene>
<evidence type="ECO:0000256" key="1">
    <source>
        <dbReference type="SAM" id="MobiDB-lite"/>
    </source>
</evidence>
<accession>Q023W1</accession>
<name>Q023W1_SOLUE</name>
<dbReference type="AlphaFoldDB" id="Q023W1"/>
<dbReference type="Pfam" id="PF12543">
    <property type="entry name" value="DUF3738"/>
    <property type="match status" value="2"/>
</dbReference>
<evidence type="ECO:0008006" key="3">
    <source>
        <dbReference type="Google" id="ProtNLM"/>
    </source>
</evidence>
<dbReference type="NCBIfam" id="TIGR03435">
    <property type="entry name" value="Soli_TIGR03435"/>
    <property type="match status" value="2"/>
</dbReference>
<sequence length="581" mass="62589">MPRVSAAGRRSATQGRLLSSFPLVINRVEMARRVQGTAMDFRIGCTLEGTMKKMVVVGFCAAWVAFCQQPKFELADVHSSKTSHSAAQNFGGVLRAGKYVNRDVTMLGLIEAAYKVKEDAIAGGPGWVASDLFDIVAKVPEGTKMAEANQMLQSLLADRFKLVVKRETRPVPRYVLAVAKGGSKLKPASGSGQGCKPVQQPGGGRGSDLASLPNIIVECQNMTAAEIADNLHQMAGGYFDHDLTDDTKLSGSFDFKLEWTAPVALVAKGAGGISVFDAVEKQLGLKVELKDVPMPALVIESLNRKPTANEPRVEKELALEPPKFEAASIKPATPDNQMTGLLYQGGSMMRAGGTLRNLISMSLQVSPNFGKDIVVGLPKFADETHWEINAKVPTTGEGAPNVVNGRPLPPPLSIGLEMLNNLLIDSFGLKTHREQREITVYVLTAGKGKPKITAAKDSDRTSCRPAPNATPPMPGLRMTGCTNTSMAELAENLQRMAPAYIDHPVVDETGIEGGWNFFIGWTPRPMLQQVDNSNQPLGAATDPTGISLFEALERELGLKLVKQTRMYPVIVVDHIAEKPVE</sequence>
<proteinExistence type="predicted"/>
<feature type="region of interest" description="Disordered" evidence="1">
    <location>
        <begin position="452"/>
        <end position="476"/>
    </location>
</feature>